<dbReference type="FunCoup" id="A0A448YRB5">
    <property type="interactions" value="1241"/>
</dbReference>
<dbReference type="InterPro" id="IPR051570">
    <property type="entry name" value="TBC1_cilium_biogenesis"/>
</dbReference>
<dbReference type="InterPro" id="IPR015943">
    <property type="entry name" value="WD40/YVTN_repeat-like_dom_sf"/>
</dbReference>
<evidence type="ECO:0000256" key="1">
    <source>
        <dbReference type="ARBA" id="ARBA00004604"/>
    </source>
</evidence>
<feature type="repeat" description="WD" evidence="6">
    <location>
        <begin position="75"/>
        <end position="116"/>
    </location>
</feature>
<dbReference type="Gene3D" id="2.130.10.10">
    <property type="entry name" value="YVTN repeat-like/Quinoprotein amine dehydrogenase"/>
    <property type="match status" value="4"/>
</dbReference>
<evidence type="ECO:0000256" key="3">
    <source>
        <dbReference type="ARBA" id="ARBA00022737"/>
    </source>
</evidence>
<proteinExistence type="inferred from homology"/>
<dbReference type="PRINTS" id="PR00320">
    <property type="entry name" value="GPROTEINBRPT"/>
</dbReference>
<dbReference type="InterPro" id="IPR007148">
    <property type="entry name" value="SSU_processome_Utp12"/>
</dbReference>
<evidence type="ECO:0000259" key="7">
    <source>
        <dbReference type="Pfam" id="PF04003"/>
    </source>
</evidence>
<dbReference type="PANTHER" id="PTHR19853">
    <property type="entry name" value="WD REPEAT CONTAINING PROTEIN 3 WDR3"/>
    <property type="match status" value="1"/>
</dbReference>
<dbReference type="InterPro" id="IPR001680">
    <property type="entry name" value="WD40_rpt"/>
</dbReference>
<dbReference type="GO" id="GO:0030515">
    <property type="term" value="F:snoRNA binding"/>
    <property type="evidence" value="ECO:0007669"/>
    <property type="project" value="TreeGrafter"/>
</dbReference>
<dbReference type="InterPro" id="IPR020472">
    <property type="entry name" value="WD40_PAC1"/>
</dbReference>
<evidence type="ECO:0000256" key="5">
    <source>
        <dbReference type="ARBA" id="ARBA00038229"/>
    </source>
</evidence>
<dbReference type="InterPro" id="IPR011047">
    <property type="entry name" value="Quinoprotein_ADH-like_sf"/>
</dbReference>
<sequence length="959" mass="108002">MVKSYTRYELAHTLGVIASHSNSEYIPPDLTTNKKGAGKVITSGLEEILIWDIKTGELTDKLRDGVVPGSLNSTTQSAPSQVNSMAFEPVSNVLAAGYSDGSIKIWDLTSSSVVMSLQGHRSAVTILKFDRSGTRLISGSRDTTAILWDLVGETGLFKLKGHRDQITGLEFLSDVDKTTDEMDDWLLTTSKDGLIKLWDLKAQQCVETHVAHSGECWSLGLNTTKELCITCGMENQAKFWKIDLSQEKTRIIEQGTFEKQSKHRGAEIGFQMTSQGEFFYIGNTDKMLELFRLRGEKEIERATTKRARRLRDKGVSEEEIARSLESSKVNMLVAPFTTLYTGRSKIRSVTWGQVSNRKLDLVVTLTNNTVTYYAVTVPEVVRRHNTGDIVAQEKYALDKLGHRHDIRAVDISDDDALMVTGSNNQLKVWNVKRRTCIRNFDKVGYVLSAKFLPGGTLVVIGTKEGHLQLLDLASSAVLDSIEDAHDGKAIWSIDLTPDGKTILTGSADKTVKFWEIKVSKELVPGSTDKFIRLLRLDHTRTLELTDDVLNVRVSPDAKYLAVALMDNTVKVFFYDTLKFYLSLYGHKLPVLSIDISFDSKTIITSSADKNIRIWGLDFGDCHRSLFGHQDSIMAVRFLPDSKNFISCSKDAMVKYWDGIKFENVQKLAAHQSEVWNLAISHSGEFFVTVSHDTSIRIWEETDDEVFIEEEREREMDETYENELLGSLEGGAGDEILTEKDKESEEDDAGEVGRVSKQTMEKLKAGEKLMEALDAGWKQVEESNEYEKQILAFKHGKIASKPIKPAEDPLLAALHLTPEQYVLDTLMKIKPSQLEDGLLVFPFSYTLKLLRFIRLWTTPEGRARNGSQIPRICKALFFSIRANNFELVSQRDPEIKLEILELKGQLREILKGTCNDLGFNIAGLRCMQQQWKENHSHVFEDANETGKVDKSRKRVYTTLA</sequence>
<reference evidence="8 9" key="1">
    <citation type="submission" date="2018-12" db="EMBL/GenBank/DDBJ databases">
        <authorList>
            <person name="Tiukova I."/>
            <person name="Dainat J."/>
        </authorList>
    </citation>
    <scope>NUCLEOTIDE SEQUENCE [LARGE SCALE GENOMIC DNA]</scope>
</reference>
<gene>
    <name evidence="8" type="ORF">BRENAR_LOCUS4179</name>
</gene>
<dbReference type="OrthoDB" id="407922at2759"/>
<comment type="similarity">
    <text evidence="5">Belongs to the WD repeat WDR3/UTP12 family.</text>
</comment>
<feature type="repeat" description="WD" evidence="6">
    <location>
        <begin position="490"/>
        <end position="524"/>
    </location>
</feature>
<dbReference type="Pfam" id="PF25172">
    <property type="entry name" value="Beta-prop_WDR3_2nd"/>
    <property type="match status" value="1"/>
</dbReference>
<feature type="repeat" description="WD" evidence="6">
    <location>
        <begin position="667"/>
        <end position="699"/>
    </location>
</feature>
<dbReference type="Pfam" id="PF04003">
    <property type="entry name" value="Utp12"/>
    <property type="match status" value="1"/>
</dbReference>
<feature type="repeat" description="WD" evidence="6">
    <location>
        <begin position="399"/>
        <end position="439"/>
    </location>
</feature>
<dbReference type="FunFam" id="2.130.10.10:FF:000178">
    <property type="entry name" value="WD repeat domain 3"/>
    <property type="match status" value="1"/>
</dbReference>
<feature type="domain" description="Small-subunit processome Utp12" evidence="7">
    <location>
        <begin position="817"/>
        <end position="928"/>
    </location>
</feature>
<dbReference type="CDD" id="cd00200">
    <property type="entry name" value="WD40"/>
    <property type="match status" value="1"/>
</dbReference>
<evidence type="ECO:0000256" key="4">
    <source>
        <dbReference type="ARBA" id="ARBA00023242"/>
    </source>
</evidence>
<comment type="subcellular location">
    <subcellularLocation>
        <location evidence="1">Nucleus</location>
        <location evidence="1">Nucleolus</location>
    </subcellularLocation>
</comment>
<dbReference type="SUPFAM" id="SSF117289">
    <property type="entry name" value="Nucleoporin domain"/>
    <property type="match status" value="1"/>
</dbReference>
<evidence type="ECO:0000256" key="6">
    <source>
        <dbReference type="PROSITE-ProRule" id="PRU00221"/>
    </source>
</evidence>
<dbReference type="PROSITE" id="PS50294">
    <property type="entry name" value="WD_REPEATS_REGION"/>
    <property type="match status" value="7"/>
</dbReference>
<dbReference type="STRING" id="13370.A0A448YRB5"/>
<dbReference type="GO" id="GO:0032040">
    <property type="term" value="C:small-subunit processome"/>
    <property type="evidence" value="ECO:0007669"/>
    <property type="project" value="TreeGrafter"/>
</dbReference>
<keyword evidence="4" id="KW-0539">Nucleus</keyword>
<dbReference type="InterPro" id="IPR019775">
    <property type="entry name" value="WD40_repeat_CS"/>
</dbReference>
<evidence type="ECO:0000313" key="8">
    <source>
        <dbReference type="EMBL" id="VEU23449.1"/>
    </source>
</evidence>
<keyword evidence="3" id="KW-0677">Repeat</keyword>
<evidence type="ECO:0000256" key="2">
    <source>
        <dbReference type="ARBA" id="ARBA00022574"/>
    </source>
</evidence>
<dbReference type="SMART" id="SM00320">
    <property type="entry name" value="WD40"/>
    <property type="match status" value="11"/>
</dbReference>
<feature type="repeat" description="WD" evidence="6">
    <location>
        <begin position="583"/>
        <end position="624"/>
    </location>
</feature>
<dbReference type="SUPFAM" id="SSF50998">
    <property type="entry name" value="Quinoprotein alcohol dehydrogenase-like"/>
    <property type="match status" value="1"/>
</dbReference>
<dbReference type="Pfam" id="PF25173">
    <property type="entry name" value="Beta-prop_WDR3_1st"/>
    <property type="match status" value="1"/>
</dbReference>
<dbReference type="GO" id="GO:0034388">
    <property type="term" value="C:Pwp2p-containing subcomplex of 90S preribosome"/>
    <property type="evidence" value="ECO:0007669"/>
    <property type="project" value="TreeGrafter"/>
</dbReference>
<feature type="repeat" description="WD" evidence="6">
    <location>
        <begin position="625"/>
        <end position="657"/>
    </location>
</feature>
<dbReference type="PROSITE" id="PS50082">
    <property type="entry name" value="WD_REPEATS_2"/>
    <property type="match status" value="8"/>
</dbReference>
<dbReference type="GO" id="GO:0030490">
    <property type="term" value="P:maturation of SSU-rRNA"/>
    <property type="evidence" value="ECO:0007669"/>
    <property type="project" value="TreeGrafter"/>
</dbReference>
<dbReference type="Proteomes" id="UP000290900">
    <property type="component" value="Unassembled WGS sequence"/>
</dbReference>
<dbReference type="FunFam" id="2.130.10.10:FF:000157">
    <property type="entry name" value="WD repeat domain 3"/>
    <property type="match status" value="1"/>
</dbReference>
<feature type="repeat" description="WD" evidence="6">
    <location>
        <begin position="117"/>
        <end position="150"/>
    </location>
</feature>
<evidence type="ECO:0000313" key="9">
    <source>
        <dbReference type="Proteomes" id="UP000290900"/>
    </source>
</evidence>
<dbReference type="PANTHER" id="PTHR19853:SF0">
    <property type="entry name" value="WD REPEAT-CONTAINING PROTEIN 3"/>
    <property type="match status" value="1"/>
</dbReference>
<dbReference type="PROSITE" id="PS00678">
    <property type="entry name" value="WD_REPEATS_1"/>
    <property type="match status" value="4"/>
</dbReference>
<dbReference type="AlphaFoldDB" id="A0A448YRB5"/>
<organism evidence="8 9">
    <name type="scientific">Brettanomyces naardenensis</name>
    <name type="common">Yeast</name>
    <dbReference type="NCBI Taxonomy" id="13370"/>
    <lineage>
        <taxon>Eukaryota</taxon>
        <taxon>Fungi</taxon>
        <taxon>Dikarya</taxon>
        <taxon>Ascomycota</taxon>
        <taxon>Saccharomycotina</taxon>
        <taxon>Pichiomycetes</taxon>
        <taxon>Pichiales</taxon>
        <taxon>Pichiaceae</taxon>
        <taxon>Brettanomyces</taxon>
    </lineage>
</organism>
<feature type="repeat" description="WD" evidence="6">
    <location>
        <begin position="159"/>
        <end position="208"/>
    </location>
</feature>
<accession>A0A448YRB5</accession>
<protein>
    <submittedName>
        <fullName evidence="8">DEKNAAC104492</fullName>
    </submittedName>
</protein>
<keyword evidence="2 6" id="KW-0853">WD repeat</keyword>
<keyword evidence="9" id="KW-1185">Reference proteome</keyword>
<dbReference type="InParanoid" id="A0A448YRB5"/>
<dbReference type="EMBL" id="CAACVR010000045">
    <property type="protein sequence ID" value="VEU23449.1"/>
    <property type="molecule type" value="Genomic_DNA"/>
</dbReference>
<name>A0A448YRB5_BRENA</name>